<dbReference type="InterPro" id="IPR038763">
    <property type="entry name" value="DHH_sf"/>
</dbReference>
<dbReference type="Gene3D" id="3.90.1640.10">
    <property type="entry name" value="inorganic pyrophosphatase (n-terminal core)"/>
    <property type="match status" value="1"/>
</dbReference>
<dbReference type="Pfam" id="PF02833">
    <property type="entry name" value="DHHA2"/>
    <property type="match status" value="1"/>
</dbReference>
<evidence type="ECO:0000313" key="7">
    <source>
        <dbReference type="Proteomes" id="UP000807469"/>
    </source>
</evidence>
<evidence type="ECO:0000256" key="1">
    <source>
        <dbReference type="ARBA" id="ARBA00001936"/>
    </source>
</evidence>
<dbReference type="GO" id="GO:0046872">
    <property type="term" value="F:metal ion binding"/>
    <property type="evidence" value="ECO:0007669"/>
    <property type="project" value="UniProtKB-KW"/>
</dbReference>
<dbReference type="GO" id="GO:0005737">
    <property type="term" value="C:cytoplasm"/>
    <property type="evidence" value="ECO:0007669"/>
    <property type="project" value="InterPro"/>
</dbReference>
<dbReference type="AlphaFoldDB" id="A0A9P5ZE02"/>
<dbReference type="SMART" id="SM01131">
    <property type="entry name" value="DHHA2"/>
    <property type="match status" value="1"/>
</dbReference>
<accession>A0A9P5ZE02</accession>
<dbReference type="PANTHER" id="PTHR12112:SF39">
    <property type="entry name" value="EG:152A3.5 PROTEIN (FBGN0003116_PN PROTEIN)"/>
    <property type="match status" value="1"/>
</dbReference>
<feature type="domain" description="DHHA2" evidence="5">
    <location>
        <begin position="276"/>
        <end position="456"/>
    </location>
</feature>
<dbReference type="Gene3D" id="3.10.310.20">
    <property type="entry name" value="DHHA2 domain"/>
    <property type="match status" value="1"/>
</dbReference>
<evidence type="ECO:0000256" key="3">
    <source>
        <dbReference type="ARBA" id="ARBA00022801"/>
    </source>
</evidence>
<keyword evidence="3" id="KW-0378">Hydrolase</keyword>
<dbReference type="OrthoDB" id="374045at2759"/>
<comment type="caution">
    <text evidence="6">The sequence shown here is derived from an EMBL/GenBank/DDBJ whole genome shotgun (WGS) entry which is preliminary data.</text>
</comment>
<keyword evidence="4" id="KW-0464">Manganese</keyword>
<name>A0A9P5ZE02_9AGAR</name>
<organism evidence="6 7">
    <name type="scientific">Pholiota conissans</name>
    <dbReference type="NCBI Taxonomy" id="109636"/>
    <lineage>
        <taxon>Eukaryota</taxon>
        <taxon>Fungi</taxon>
        <taxon>Dikarya</taxon>
        <taxon>Basidiomycota</taxon>
        <taxon>Agaricomycotina</taxon>
        <taxon>Agaricomycetes</taxon>
        <taxon>Agaricomycetidae</taxon>
        <taxon>Agaricales</taxon>
        <taxon>Agaricineae</taxon>
        <taxon>Strophariaceae</taxon>
        <taxon>Pholiota</taxon>
    </lineage>
</organism>
<comment type="cofactor">
    <cofactor evidence="1">
        <name>Mn(2+)</name>
        <dbReference type="ChEBI" id="CHEBI:29035"/>
    </cofactor>
</comment>
<dbReference type="SUPFAM" id="SSF64182">
    <property type="entry name" value="DHH phosphoesterases"/>
    <property type="match status" value="1"/>
</dbReference>
<dbReference type="Pfam" id="PF01368">
    <property type="entry name" value="DHH"/>
    <property type="match status" value="1"/>
</dbReference>
<protein>
    <submittedName>
        <fullName evidence="6">DHH phosphoesterase</fullName>
    </submittedName>
</protein>
<gene>
    <name evidence="6" type="ORF">BDN70DRAFT_871026</name>
</gene>
<dbReference type="InterPro" id="IPR001667">
    <property type="entry name" value="DDH_dom"/>
</dbReference>
<evidence type="ECO:0000256" key="4">
    <source>
        <dbReference type="ARBA" id="ARBA00023211"/>
    </source>
</evidence>
<evidence type="ECO:0000259" key="5">
    <source>
        <dbReference type="SMART" id="SM01131"/>
    </source>
</evidence>
<keyword evidence="7" id="KW-1185">Reference proteome</keyword>
<reference evidence="6" key="1">
    <citation type="submission" date="2020-11" db="EMBL/GenBank/DDBJ databases">
        <authorList>
            <consortium name="DOE Joint Genome Institute"/>
            <person name="Ahrendt S."/>
            <person name="Riley R."/>
            <person name="Andreopoulos W."/>
            <person name="Labutti K."/>
            <person name="Pangilinan J."/>
            <person name="Ruiz-Duenas F.J."/>
            <person name="Barrasa J.M."/>
            <person name="Sanchez-Garcia M."/>
            <person name="Camarero S."/>
            <person name="Miyauchi S."/>
            <person name="Serrano A."/>
            <person name="Linde D."/>
            <person name="Babiker R."/>
            <person name="Drula E."/>
            <person name="Ayuso-Fernandez I."/>
            <person name="Pacheco R."/>
            <person name="Padilla G."/>
            <person name="Ferreira P."/>
            <person name="Barriuso J."/>
            <person name="Kellner H."/>
            <person name="Castanera R."/>
            <person name="Alfaro M."/>
            <person name="Ramirez L."/>
            <person name="Pisabarro A.G."/>
            <person name="Kuo A."/>
            <person name="Tritt A."/>
            <person name="Lipzen A."/>
            <person name="He G."/>
            <person name="Yan M."/>
            <person name="Ng V."/>
            <person name="Cullen D."/>
            <person name="Martin F."/>
            <person name="Rosso M.-N."/>
            <person name="Henrissat B."/>
            <person name="Hibbett D."/>
            <person name="Martinez A.T."/>
            <person name="Grigoriev I.V."/>
        </authorList>
    </citation>
    <scope>NUCLEOTIDE SEQUENCE</scope>
    <source>
        <strain evidence="6">CIRM-BRFM 674</strain>
    </source>
</reference>
<dbReference type="EMBL" id="MU155134">
    <property type="protein sequence ID" value="KAF9485702.1"/>
    <property type="molecule type" value="Genomic_DNA"/>
</dbReference>
<evidence type="ECO:0000313" key="6">
    <source>
        <dbReference type="EMBL" id="KAF9485702.1"/>
    </source>
</evidence>
<proteinExistence type="predicted"/>
<keyword evidence="2" id="KW-0479">Metal-binding</keyword>
<dbReference type="PANTHER" id="PTHR12112">
    <property type="entry name" value="BNIP - RELATED"/>
    <property type="match status" value="1"/>
</dbReference>
<dbReference type="GO" id="GO:0004309">
    <property type="term" value="F:exopolyphosphatase activity"/>
    <property type="evidence" value="ECO:0007669"/>
    <property type="project" value="TreeGrafter"/>
</dbReference>
<dbReference type="Proteomes" id="UP000807469">
    <property type="component" value="Unassembled WGS sequence"/>
</dbReference>
<dbReference type="InterPro" id="IPR038222">
    <property type="entry name" value="DHHA2_dom_sf"/>
</dbReference>
<evidence type="ECO:0000256" key="2">
    <source>
        <dbReference type="ARBA" id="ARBA00022723"/>
    </source>
</evidence>
<sequence length="459" mass="50265">MPPKKSPFRRLSVALKFAEANMPAQVPHVASPSNTLSLFLTTSKAAFLKDAKEGGNKAAGWTVVMGNEAGDLDSIASAIAYAWIQSEVHKIPAVPLIQVERPDLALRAENLHALKIAGLSESNEELLTLTEISEFKPFPAHKFNLVDHNRLADAYTVDNPSVEVTAVIDHHEDEGLYLNANPRIVIPCGSCASHVAALCPPELPAELASLLLAAIIIDTDGFKPDGKGTQIDRDAGNNIAVKSTYAKFLPPLSALAPIDFHIRDGLYNSQIIMELTQTLAEKKMDVSHLTAFDLLRRDYKEYVHPLSWVSDKPSIKLGLSTVPVSLKDWATDGRLEDAAIKWATQRGLTILGVLTSFREDKSNILGKSSKGKHKREMAWIIIDDPQLSEIEGLNPDVLKDRLAAGLEADDVVQVEKFKKFTLEDGKLPPHSRELLYKQGNAHATRKAIAPLVKKILEGE</sequence>
<dbReference type="InterPro" id="IPR004097">
    <property type="entry name" value="DHHA2"/>
</dbReference>